<accession>I5ASB6</accession>
<evidence type="ECO:0000313" key="3">
    <source>
        <dbReference type="EMBL" id="EIM56689.1"/>
    </source>
</evidence>
<protein>
    <recommendedName>
        <fullName evidence="5">Lipoprotein</fullName>
    </recommendedName>
</protein>
<evidence type="ECO:0000256" key="2">
    <source>
        <dbReference type="SAM" id="SignalP"/>
    </source>
</evidence>
<feature type="chain" id="PRO_5038675030" description="Lipoprotein" evidence="2">
    <location>
        <begin position="21"/>
        <end position="254"/>
    </location>
</feature>
<keyword evidence="2" id="KW-0732">Signal</keyword>
<evidence type="ECO:0000256" key="1">
    <source>
        <dbReference type="SAM" id="MobiDB-lite"/>
    </source>
</evidence>
<evidence type="ECO:0008006" key="5">
    <source>
        <dbReference type="Google" id="ProtNLM"/>
    </source>
</evidence>
<dbReference type="EMBL" id="CM001487">
    <property type="protein sequence ID" value="EIM56689.1"/>
    <property type="molecule type" value="Genomic_DNA"/>
</dbReference>
<feature type="signal peptide" evidence="2">
    <location>
        <begin position="1"/>
        <end position="20"/>
    </location>
</feature>
<evidence type="ECO:0000313" key="4">
    <source>
        <dbReference type="Proteomes" id="UP000005753"/>
    </source>
</evidence>
<reference evidence="3 4" key="2">
    <citation type="submission" date="2012-02" db="EMBL/GenBank/DDBJ databases">
        <title>Improved High-Quality Draft sequence of Eubacterium cellulosolvens 6.</title>
        <authorList>
            <consortium name="US DOE Joint Genome Institute"/>
            <person name="Lucas S."/>
            <person name="Han J."/>
            <person name="Lapidus A."/>
            <person name="Cheng J.-F."/>
            <person name="Goodwin L."/>
            <person name="Pitluck S."/>
            <person name="Peters L."/>
            <person name="Mikhailova N."/>
            <person name="Gu W."/>
            <person name="Detter J.C."/>
            <person name="Han C."/>
            <person name="Tapia R."/>
            <person name="Land M."/>
            <person name="Hauser L."/>
            <person name="Kyrpides N."/>
            <person name="Ivanova N."/>
            <person name="Pagani I."/>
            <person name="Johnson E."/>
            <person name="Mukhopadhyay B."/>
            <person name="Anderson I."/>
            <person name="Woyke T."/>
        </authorList>
    </citation>
    <scope>NUCLEOTIDE SEQUENCE [LARGE SCALE GENOMIC DNA]</scope>
    <source>
        <strain evidence="3 4">6</strain>
    </source>
</reference>
<gene>
    <name evidence="3" type="ORF">EubceDRAFT1_0859</name>
</gene>
<organism evidence="3 4">
    <name type="scientific">Eubacterium cellulosolvens (strain ATCC 43171 / JCM 9499 / 6)</name>
    <name type="common">Cillobacterium cellulosolvens</name>
    <dbReference type="NCBI Taxonomy" id="633697"/>
    <lineage>
        <taxon>Bacteria</taxon>
        <taxon>Bacillati</taxon>
        <taxon>Bacillota</taxon>
        <taxon>Clostridia</taxon>
        <taxon>Eubacteriales</taxon>
        <taxon>Eubacteriaceae</taxon>
        <taxon>Eubacterium</taxon>
    </lineage>
</organism>
<name>I5ASB6_EUBC6</name>
<feature type="region of interest" description="Disordered" evidence="1">
    <location>
        <begin position="32"/>
        <end position="69"/>
    </location>
</feature>
<keyword evidence="4" id="KW-1185">Reference proteome</keyword>
<dbReference type="OrthoDB" id="9822583at2"/>
<dbReference type="Proteomes" id="UP000005753">
    <property type="component" value="Chromosome"/>
</dbReference>
<feature type="compositionally biased region" description="Low complexity" evidence="1">
    <location>
        <begin position="35"/>
        <end position="61"/>
    </location>
</feature>
<dbReference type="AlphaFoldDB" id="I5ASB6"/>
<dbReference type="PROSITE" id="PS51257">
    <property type="entry name" value="PROKAR_LIPOPROTEIN"/>
    <property type="match status" value="1"/>
</dbReference>
<sequence length="254" mass="27962">MKRRYLAAAMALFCAVAAFGGCGNAEEKENSKVTASSSAPEPALESVLKTVSGESESASSEDATESLWSVSSSSDGIQNAFHGDMQADGIYVNKRLNMRIQPTVDMIFNINGDAFAMADAKVKGTSYSTWDEMMPGYNFEFGEFMMENEELAGEMYGFTFRSTGEWDSMSFADSVQNGYVGQEGVKADEPVSIKITDKDWARVHIVTEGDKSTTYDYYVYAEKGTEEIMMMIISEGKDNTKVNDEFIKVIQPAE</sequence>
<dbReference type="STRING" id="633697.EubceDRAFT1_0859"/>
<dbReference type="HOGENOM" id="CLU_1093008_0_0_9"/>
<reference evidence="3 4" key="1">
    <citation type="submission" date="2010-08" db="EMBL/GenBank/DDBJ databases">
        <authorList>
            <consortium name="US DOE Joint Genome Institute (JGI-PGF)"/>
            <person name="Lucas S."/>
            <person name="Copeland A."/>
            <person name="Lapidus A."/>
            <person name="Cheng J.-F."/>
            <person name="Bruce D."/>
            <person name="Goodwin L."/>
            <person name="Pitluck S."/>
            <person name="Land M.L."/>
            <person name="Hauser L."/>
            <person name="Chang Y.-J."/>
            <person name="Anderson I.J."/>
            <person name="Johnson E."/>
            <person name="Mulhopadhyay B."/>
            <person name="Kyrpides N."/>
            <person name="Woyke T.J."/>
        </authorList>
    </citation>
    <scope>NUCLEOTIDE SEQUENCE [LARGE SCALE GENOMIC DNA]</scope>
    <source>
        <strain evidence="3 4">6</strain>
    </source>
</reference>
<proteinExistence type="predicted"/>